<keyword evidence="3" id="KW-1185">Reference proteome</keyword>
<proteinExistence type="predicted"/>
<reference evidence="2 3" key="1">
    <citation type="submission" date="2017-04" db="EMBL/GenBank/DDBJ databases">
        <authorList>
            <person name="Afonso C.L."/>
            <person name="Miller P.J."/>
            <person name="Scott M.A."/>
            <person name="Spackman E."/>
            <person name="Goraichik I."/>
            <person name="Dimitrov K.M."/>
            <person name="Suarez D.L."/>
            <person name="Swayne D.E."/>
        </authorList>
    </citation>
    <scope>NUCLEOTIDE SEQUENCE [LARGE SCALE GENOMIC DNA]</scope>
    <source>
        <strain evidence="2 3">B5P</strain>
    </source>
</reference>
<dbReference type="InterPro" id="IPR009495">
    <property type="entry name" value="NrsF"/>
</dbReference>
<keyword evidence="1" id="KW-0812">Transmembrane</keyword>
<organism evidence="2 3">
    <name type="scientific">Mesorhizobium australicum</name>
    <dbReference type="NCBI Taxonomy" id="536018"/>
    <lineage>
        <taxon>Bacteria</taxon>
        <taxon>Pseudomonadati</taxon>
        <taxon>Pseudomonadota</taxon>
        <taxon>Alphaproteobacteria</taxon>
        <taxon>Hyphomicrobiales</taxon>
        <taxon>Phyllobacteriaceae</taxon>
        <taxon>Mesorhizobium</taxon>
    </lineage>
</organism>
<evidence type="ECO:0000313" key="3">
    <source>
        <dbReference type="Proteomes" id="UP000193083"/>
    </source>
</evidence>
<evidence type="ECO:0008006" key="4">
    <source>
        <dbReference type="Google" id="ProtNLM"/>
    </source>
</evidence>
<protein>
    <recommendedName>
        <fullName evidence="4">DUF1109 family protein</fullName>
    </recommendedName>
</protein>
<sequence>MDTQSLIRGLSRDTAGAGRLDRRLAAGFALAAGLAALVFLVLLGPRPDIAEAAATLRFPFKFVVTLALAASAALAWRAAARPGTSLAPAAAALLAAPLLLAAGVIAELFTVPEGARMARLIGTNSTVCLTFIPLIGALPLAMLLAALRNGAPTRPTLAGALSGLAAGGLAATFYAAHCIDDSPLFVAVWYTLAIGMLTLAGALAGRLVLRW</sequence>
<keyword evidence="1" id="KW-1133">Transmembrane helix</keyword>
<dbReference type="Pfam" id="PF06532">
    <property type="entry name" value="NrsF"/>
    <property type="match status" value="1"/>
</dbReference>
<feature type="transmembrane region" description="Helical" evidence="1">
    <location>
        <begin position="188"/>
        <end position="209"/>
    </location>
</feature>
<dbReference type="RefSeq" id="WP_085463328.1">
    <property type="nucleotide sequence ID" value="NZ_FXBL01000004.1"/>
</dbReference>
<feature type="transmembrane region" description="Helical" evidence="1">
    <location>
        <begin position="24"/>
        <end position="44"/>
    </location>
</feature>
<feature type="transmembrane region" description="Helical" evidence="1">
    <location>
        <begin position="88"/>
        <end position="109"/>
    </location>
</feature>
<feature type="transmembrane region" description="Helical" evidence="1">
    <location>
        <begin position="157"/>
        <end position="176"/>
    </location>
</feature>
<dbReference type="AlphaFoldDB" id="A0A1X7N3Z3"/>
<feature type="transmembrane region" description="Helical" evidence="1">
    <location>
        <begin position="56"/>
        <end position="76"/>
    </location>
</feature>
<feature type="transmembrane region" description="Helical" evidence="1">
    <location>
        <begin position="121"/>
        <end position="145"/>
    </location>
</feature>
<keyword evidence="1" id="KW-0472">Membrane</keyword>
<evidence type="ECO:0000313" key="2">
    <source>
        <dbReference type="EMBL" id="SMH31985.1"/>
    </source>
</evidence>
<dbReference type="EMBL" id="FXBL01000004">
    <property type="protein sequence ID" value="SMH31985.1"/>
    <property type="molecule type" value="Genomic_DNA"/>
</dbReference>
<gene>
    <name evidence="2" type="ORF">SAMN02982922_1218</name>
</gene>
<name>A0A1X7N3Z3_9HYPH</name>
<dbReference type="Proteomes" id="UP000193083">
    <property type="component" value="Unassembled WGS sequence"/>
</dbReference>
<accession>A0A1X7N3Z3</accession>
<evidence type="ECO:0000256" key="1">
    <source>
        <dbReference type="SAM" id="Phobius"/>
    </source>
</evidence>